<feature type="region of interest" description="Disordered" evidence="3">
    <location>
        <begin position="173"/>
        <end position="203"/>
    </location>
</feature>
<dbReference type="GO" id="GO:0005576">
    <property type="term" value="C:extracellular region"/>
    <property type="evidence" value="ECO:0007669"/>
    <property type="project" value="InterPro"/>
</dbReference>
<sequence>MRRPLVTLALLTPLSVLATTFVAVSPAGAHGYISSPPSRQALCASGTVANCGDIQWEPQSVEAPKGRTRCSGGVGRFAQLDDESKGWPATSVGSSVTFNWVLTARHATSTWQYFIGSAKVAEFNDGGAQPGATVRHTVNFGGYGGRQRVLAVWNVADTPNAFYACVDLQFGGGTTTPPTQPPATPRPPATPTQPPVTPPAGGTWAAGTGYTVGAIVTYGGASYRCTQSHTAIAGWEPPHVPALWDRV</sequence>
<dbReference type="SMART" id="SM00495">
    <property type="entry name" value="ChtBD3"/>
    <property type="match status" value="1"/>
</dbReference>
<dbReference type="Pfam" id="PF03067">
    <property type="entry name" value="LPMO_10"/>
    <property type="match status" value="1"/>
</dbReference>
<evidence type="ECO:0000256" key="3">
    <source>
        <dbReference type="SAM" id="MobiDB-lite"/>
    </source>
</evidence>
<dbReference type="GO" id="GO:0005975">
    <property type="term" value="P:carbohydrate metabolic process"/>
    <property type="evidence" value="ECO:0007669"/>
    <property type="project" value="InterPro"/>
</dbReference>
<feature type="domain" description="Chitin-binding type-3" evidence="5">
    <location>
        <begin position="201"/>
        <end position="247"/>
    </location>
</feature>
<evidence type="ECO:0000259" key="5">
    <source>
        <dbReference type="SMART" id="SM00495"/>
    </source>
</evidence>
<dbReference type="Gene3D" id="2.10.10.20">
    <property type="entry name" value="Carbohydrate-binding module superfamily 5/12"/>
    <property type="match status" value="1"/>
</dbReference>
<accession>A0AAE4CXL5</accession>
<keyword evidence="2" id="KW-0378">Hydrolase</keyword>
<dbReference type="GO" id="GO:0030246">
    <property type="term" value="F:carbohydrate binding"/>
    <property type="evidence" value="ECO:0007669"/>
    <property type="project" value="InterPro"/>
</dbReference>
<evidence type="ECO:0000256" key="1">
    <source>
        <dbReference type="ARBA" id="ARBA00022729"/>
    </source>
</evidence>
<dbReference type="InterPro" id="IPR014756">
    <property type="entry name" value="Ig_E-set"/>
</dbReference>
<feature type="compositionally biased region" description="Pro residues" evidence="3">
    <location>
        <begin position="178"/>
        <end position="198"/>
    </location>
</feature>
<feature type="chain" id="PRO_5042256948" evidence="4">
    <location>
        <begin position="19"/>
        <end position="247"/>
    </location>
</feature>
<evidence type="ECO:0000313" key="6">
    <source>
        <dbReference type="EMBL" id="MDR7328315.1"/>
    </source>
</evidence>
<dbReference type="InterPro" id="IPR051024">
    <property type="entry name" value="GlcNAc_Chitin_IntDeg"/>
</dbReference>
<gene>
    <name evidence="6" type="ORF">J2S44_008565</name>
</gene>
<proteinExistence type="predicted"/>
<reference evidence="6 7" key="1">
    <citation type="submission" date="2023-07" db="EMBL/GenBank/DDBJ databases">
        <title>Sequencing the genomes of 1000 actinobacteria strains.</title>
        <authorList>
            <person name="Klenk H.-P."/>
        </authorList>
    </citation>
    <scope>NUCLEOTIDE SEQUENCE [LARGE SCALE GENOMIC DNA]</scope>
    <source>
        <strain evidence="6 7">DSM 44711</strain>
    </source>
</reference>
<dbReference type="Proteomes" id="UP001183629">
    <property type="component" value="Unassembled WGS sequence"/>
</dbReference>
<dbReference type="InterPro" id="IPR004302">
    <property type="entry name" value="Cellulose/chitin-bd_N"/>
</dbReference>
<dbReference type="Gene3D" id="2.70.50.50">
    <property type="entry name" value="chitin-binding protein cbp21"/>
    <property type="match status" value="1"/>
</dbReference>
<dbReference type="InterPro" id="IPR036573">
    <property type="entry name" value="CBM_sf_5/12"/>
</dbReference>
<dbReference type="CDD" id="cd21177">
    <property type="entry name" value="LPMO_AA10"/>
    <property type="match status" value="1"/>
</dbReference>
<organism evidence="6 7">
    <name type="scientific">Catenuloplanes niger</name>
    <dbReference type="NCBI Taxonomy" id="587534"/>
    <lineage>
        <taxon>Bacteria</taxon>
        <taxon>Bacillati</taxon>
        <taxon>Actinomycetota</taxon>
        <taxon>Actinomycetes</taxon>
        <taxon>Micromonosporales</taxon>
        <taxon>Micromonosporaceae</taxon>
        <taxon>Catenuloplanes</taxon>
    </lineage>
</organism>
<dbReference type="CDD" id="cd12214">
    <property type="entry name" value="ChiA1_BD"/>
    <property type="match status" value="1"/>
</dbReference>
<keyword evidence="7" id="KW-1185">Reference proteome</keyword>
<dbReference type="AlphaFoldDB" id="A0AAE4CXL5"/>
<dbReference type="RefSeq" id="WP_310429407.1">
    <property type="nucleotide sequence ID" value="NZ_JAVDYC010000001.1"/>
</dbReference>
<evidence type="ECO:0000256" key="4">
    <source>
        <dbReference type="SAM" id="SignalP"/>
    </source>
</evidence>
<dbReference type="PANTHER" id="PTHR34823">
    <property type="entry name" value="GLCNAC-BINDING PROTEIN A"/>
    <property type="match status" value="1"/>
</dbReference>
<dbReference type="SUPFAM" id="SSF81296">
    <property type="entry name" value="E set domains"/>
    <property type="match status" value="1"/>
</dbReference>
<keyword evidence="1 4" id="KW-0732">Signal</keyword>
<comment type="caution">
    <text evidence="6">The sequence shown here is derived from an EMBL/GenBank/DDBJ whole genome shotgun (WGS) entry which is preliminary data.</text>
</comment>
<evidence type="ECO:0000313" key="7">
    <source>
        <dbReference type="Proteomes" id="UP001183629"/>
    </source>
</evidence>
<dbReference type="SUPFAM" id="SSF51055">
    <property type="entry name" value="Carbohydrate binding domain"/>
    <property type="match status" value="1"/>
</dbReference>
<dbReference type="Pfam" id="PF02839">
    <property type="entry name" value="CBM_5_12"/>
    <property type="match status" value="1"/>
</dbReference>
<dbReference type="InterPro" id="IPR003610">
    <property type="entry name" value="CBM5/12"/>
</dbReference>
<dbReference type="EMBL" id="JAVDYC010000001">
    <property type="protein sequence ID" value="MDR7328315.1"/>
    <property type="molecule type" value="Genomic_DNA"/>
</dbReference>
<dbReference type="PANTHER" id="PTHR34823:SF1">
    <property type="entry name" value="CHITIN-BINDING TYPE-4 DOMAIN-CONTAINING PROTEIN"/>
    <property type="match status" value="1"/>
</dbReference>
<name>A0AAE4CXL5_9ACTN</name>
<protein>
    <submittedName>
        <fullName evidence="6">Chitin-binding protein</fullName>
    </submittedName>
</protein>
<dbReference type="GO" id="GO:0004553">
    <property type="term" value="F:hydrolase activity, hydrolyzing O-glycosyl compounds"/>
    <property type="evidence" value="ECO:0007669"/>
    <property type="project" value="InterPro"/>
</dbReference>
<feature type="signal peptide" evidence="4">
    <location>
        <begin position="1"/>
        <end position="18"/>
    </location>
</feature>
<evidence type="ECO:0000256" key="2">
    <source>
        <dbReference type="ARBA" id="ARBA00022801"/>
    </source>
</evidence>